<keyword evidence="1" id="KW-0812">Transmembrane</keyword>
<keyword evidence="1" id="KW-0472">Membrane</keyword>
<name>D6GT47_FILAD</name>
<keyword evidence="3" id="KW-1185">Reference proteome</keyword>
<keyword evidence="1" id="KW-1133">Transmembrane helix</keyword>
<dbReference type="AlphaFoldDB" id="D6GT47"/>
<sequence length="89" mass="10481">MRVIFWGFIAIALCLRRLKKAKKQYTVDSYGFWVKTILVLVLISVVGNHMKIFEVNTFLYVLLIVGIWKITLFMAIQQLLNQSQLCEWN</sequence>
<dbReference type="EMBL" id="CP002390">
    <property type="protein sequence ID" value="EFE28032.2"/>
    <property type="molecule type" value="Genomic_DNA"/>
</dbReference>
<dbReference type="HOGENOM" id="CLU_2450237_0_0_9"/>
<gene>
    <name evidence="2" type="ordered locus">HMPREF0389_01285</name>
</gene>
<feature type="transmembrane region" description="Helical" evidence="1">
    <location>
        <begin position="30"/>
        <end position="47"/>
    </location>
</feature>
<evidence type="ECO:0000256" key="1">
    <source>
        <dbReference type="SAM" id="Phobius"/>
    </source>
</evidence>
<dbReference type="KEGG" id="faa:HMPREF0389_01285"/>
<protein>
    <submittedName>
        <fullName evidence="2">Uncharacterized protein</fullName>
    </submittedName>
</protein>
<dbReference type="Proteomes" id="UP000007468">
    <property type="component" value="Chromosome"/>
</dbReference>
<evidence type="ECO:0000313" key="2">
    <source>
        <dbReference type="EMBL" id="EFE28032.2"/>
    </source>
</evidence>
<organism evidence="2 3">
    <name type="scientific">Filifactor alocis (strain ATCC 35896 / CCUG 47790 / D40 B5)</name>
    <name type="common">Fusobacterium alocis</name>
    <dbReference type="NCBI Taxonomy" id="546269"/>
    <lineage>
        <taxon>Bacteria</taxon>
        <taxon>Bacillati</taxon>
        <taxon>Bacillota</taxon>
        <taxon>Clostridia</taxon>
        <taxon>Peptostreptococcales</taxon>
        <taxon>Filifactoraceae</taxon>
        <taxon>Filifactor</taxon>
    </lineage>
</organism>
<proteinExistence type="predicted"/>
<feature type="transmembrane region" description="Helical" evidence="1">
    <location>
        <begin position="59"/>
        <end position="80"/>
    </location>
</feature>
<accession>D6GT47</accession>
<reference evidence="3" key="1">
    <citation type="submission" date="2010-12" db="EMBL/GenBank/DDBJ databases">
        <title>The genome sequence of Filifactor alocis strain ATCC 35896.</title>
        <authorList>
            <consortium name="The Broad Institute Genome Sequencing Platform"/>
            <person name="Ward D."/>
            <person name="Earl A."/>
            <person name="Feldgarden M."/>
            <person name="Young S.K."/>
            <person name="Gargeya S."/>
            <person name="Zeng Q."/>
            <person name="Alvarado L."/>
            <person name="Berlin A."/>
            <person name="Bochicchio J."/>
            <person name="Chapman S.B."/>
            <person name="Chen Z."/>
            <person name="Freedman E."/>
            <person name="Gellesch M."/>
            <person name="Goldberg J."/>
            <person name="Griggs A."/>
            <person name="Gujja S."/>
            <person name="Heilman E."/>
            <person name="Heiman D."/>
            <person name="Howarth C."/>
            <person name="Mehta T."/>
            <person name="Neiman D."/>
            <person name="Pearson M."/>
            <person name="Roberts A."/>
            <person name="Saif S."/>
            <person name="Shea T."/>
            <person name="Shenoy N."/>
            <person name="Sisk P."/>
            <person name="Stolte C."/>
            <person name="Sykes S."/>
            <person name="White J."/>
            <person name="Yandava C."/>
            <person name="Izard J."/>
            <person name="Blanton J.M."/>
            <person name="Baranova O.V."/>
            <person name="Tanner A.C."/>
            <person name="Dewhirst F.E."/>
            <person name="Haas B."/>
            <person name="Nusbaum C."/>
            <person name="Birren B."/>
        </authorList>
    </citation>
    <scope>NUCLEOTIDE SEQUENCE [LARGE SCALE GENOMIC DNA]</scope>
    <source>
        <strain evidence="3">ATCC 35896 / D40 B5</strain>
    </source>
</reference>
<evidence type="ECO:0000313" key="3">
    <source>
        <dbReference type="Proteomes" id="UP000007468"/>
    </source>
</evidence>
<dbReference type="STRING" id="546269.HMPREF0389_01285"/>